<dbReference type="Gene3D" id="3.90.950.10">
    <property type="match status" value="1"/>
</dbReference>
<comment type="function">
    <text evidence="4">Nucleoside triphosphate pyrophosphatase. May have a dual role in cell division arrest and in preventing the incorporation of modified nucleotides into cellular nucleic acids.</text>
</comment>
<evidence type="ECO:0000313" key="6">
    <source>
        <dbReference type="Proteomes" id="UP001291687"/>
    </source>
</evidence>
<evidence type="ECO:0000256" key="4">
    <source>
        <dbReference type="HAMAP-Rule" id="MF_00528"/>
    </source>
</evidence>
<gene>
    <name evidence="5" type="ORF">Megvenef_00356</name>
</gene>
<keyword evidence="3 4" id="KW-0546">Nucleotide metabolism</keyword>
<evidence type="ECO:0000256" key="1">
    <source>
        <dbReference type="ARBA" id="ARBA00001968"/>
    </source>
</evidence>
<dbReference type="PANTHER" id="PTHR43213">
    <property type="entry name" value="BIFUNCTIONAL DTTP/UTP PYROPHOSPHATASE/METHYLTRANSFERASE PROTEIN-RELATED"/>
    <property type="match status" value="1"/>
</dbReference>
<dbReference type="EC" id="3.6.1.9" evidence="4"/>
<dbReference type="HAMAP" id="MF_00528">
    <property type="entry name" value="Maf"/>
    <property type="match status" value="1"/>
</dbReference>
<dbReference type="Pfam" id="PF02545">
    <property type="entry name" value="Maf"/>
    <property type="match status" value="1"/>
</dbReference>
<dbReference type="InterPro" id="IPR003697">
    <property type="entry name" value="Maf-like"/>
</dbReference>
<dbReference type="EMBL" id="JARJFB010000015">
    <property type="protein sequence ID" value="MEA0970396.1"/>
    <property type="molecule type" value="Genomic_DNA"/>
</dbReference>
<evidence type="ECO:0000256" key="2">
    <source>
        <dbReference type="ARBA" id="ARBA00022801"/>
    </source>
</evidence>
<dbReference type="Proteomes" id="UP001291687">
    <property type="component" value="Unassembled WGS sequence"/>
</dbReference>
<comment type="caution">
    <text evidence="4">Lacks conserved residue(s) required for the propagation of feature annotation.</text>
</comment>
<dbReference type="NCBIfam" id="TIGR00172">
    <property type="entry name" value="maf"/>
    <property type="match status" value="1"/>
</dbReference>
<evidence type="ECO:0000256" key="3">
    <source>
        <dbReference type="ARBA" id="ARBA00023080"/>
    </source>
</evidence>
<comment type="catalytic activity">
    <reaction evidence="4">
        <text>a ribonucleoside 5'-triphosphate + H2O = a ribonucleoside 5'-phosphate + diphosphate + H(+)</text>
        <dbReference type="Rhea" id="RHEA:23996"/>
        <dbReference type="ChEBI" id="CHEBI:15377"/>
        <dbReference type="ChEBI" id="CHEBI:15378"/>
        <dbReference type="ChEBI" id="CHEBI:33019"/>
        <dbReference type="ChEBI" id="CHEBI:58043"/>
        <dbReference type="ChEBI" id="CHEBI:61557"/>
        <dbReference type="EC" id="3.6.1.9"/>
    </reaction>
</comment>
<protein>
    <recommendedName>
        <fullName evidence="4">Nucleoside triphosphate pyrophosphatase</fullName>
        <ecNumber evidence="4">3.6.1.9</ecNumber>
    </recommendedName>
    <alternativeName>
        <fullName evidence="4">Nucleotide pyrophosphatase</fullName>
        <shortName evidence="4">Nucleotide PPase</shortName>
    </alternativeName>
</protein>
<comment type="similarity">
    <text evidence="4">Belongs to the Maf family.</text>
</comment>
<reference evidence="5 6" key="1">
    <citation type="submission" date="2023-03" db="EMBL/GenBank/DDBJ databases">
        <title>Host association and intracellularity evolved multiple times independently in the Rickettsiales.</title>
        <authorList>
            <person name="Castelli M."/>
            <person name="Nardi T."/>
            <person name="Gammuto L."/>
            <person name="Bellinzona G."/>
            <person name="Sabaneyeva E."/>
            <person name="Potekhin A."/>
            <person name="Serra V."/>
            <person name="Petroni G."/>
            <person name="Sassera D."/>
        </authorList>
    </citation>
    <scope>NUCLEOTIDE SEQUENCE [LARGE SCALE GENOMIC DNA]</scope>
    <source>
        <strain evidence="5 6">Sr 2-6</strain>
    </source>
</reference>
<comment type="subcellular location">
    <subcellularLocation>
        <location evidence="4">Cytoplasm</location>
    </subcellularLocation>
</comment>
<keyword evidence="6" id="KW-1185">Reference proteome</keyword>
<name>A0ABU5NB48_9RICK</name>
<sequence length="199" mass="21730">MNNLPIILASASPARLQLLRQIGITPDFVIPSDIDEAEQAGELPRQLANRLSFEKAAFIAATVDHGIIIGADTIPTVGRRIMRKAMTAEDVRLSLQLLSQRRHSVYTGVCVIKKTSTETVKLIKVVKSIVKFRHLSTSEIEYFCSTNQGIDKAGGYTLTGYAESFVSYLSGSFSNIIGLPLCETVTMLKSVGVKTQNLL</sequence>
<dbReference type="CDD" id="cd00555">
    <property type="entry name" value="Maf"/>
    <property type="match status" value="1"/>
</dbReference>
<evidence type="ECO:0000313" key="5">
    <source>
        <dbReference type="EMBL" id="MEA0970396.1"/>
    </source>
</evidence>
<dbReference type="InterPro" id="IPR029001">
    <property type="entry name" value="ITPase-like_fam"/>
</dbReference>
<dbReference type="PANTHER" id="PTHR43213:SF5">
    <property type="entry name" value="BIFUNCTIONAL DTTP_UTP PYROPHOSPHATASE_METHYLTRANSFERASE PROTEIN-RELATED"/>
    <property type="match status" value="1"/>
</dbReference>
<dbReference type="PIRSF" id="PIRSF006305">
    <property type="entry name" value="Maf"/>
    <property type="match status" value="1"/>
</dbReference>
<keyword evidence="4" id="KW-0963">Cytoplasm</keyword>
<comment type="catalytic activity">
    <reaction evidence="4">
        <text>a 2'-deoxyribonucleoside 5'-triphosphate + H2O = a 2'-deoxyribonucleoside 5'-phosphate + diphosphate + H(+)</text>
        <dbReference type="Rhea" id="RHEA:44644"/>
        <dbReference type="ChEBI" id="CHEBI:15377"/>
        <dbReference type="ChEBI" id="CHEBI:15378"/>
        <dbReference type="ChEBI" id="CHEBI:33019"/>
        <dbReference type="ChEBI" id="CHEBI:61560"/>
        <dbReference type="ChEBI" id="CHEBI:65317"/>
        <dbReference type="EC" id="3.6.1.9"/>
    </reaction>
</comment>
<comment type="caution">
    <text evidence="5">The sequence shown here is derived from an EMBL/GenBank/DDBJ whole genome shotgun (WGS) entry which is preliminary data.</text>
</comment>
<comment type="cofactor">
    <cofactor evidence="1 4">
        <name>a divalent metal cation</name>
        <dbReference type="ChEBI" id="CHEBI:60240"/>
    </cofactor>
</comment>
<feature type="active site" description="Proton acceptor" evidence="4">
    <location>
        <position position="72"/>
    </location>
</feature>
<accession>A0ABU5NB48</accession>
<dbReference type="RefSeq" id="WP_322776299.1">
    <property type="nucleotide sequence ID" value="NZ_JARJFB010000015.1"/>
</dbReference>
<organism evidence="5 6">
    <name type="scientific">Candidatus Megaera venefica</name>
    <dbReference type="NCBI Taxonomy" id="2055910"/>
    <lineage>
        <taxon>Bacteria</taxon>
        <taxon>Pseudomonadati</taxon>
        <taxon>Pseudomonadota</taxon>
        <taxon>Alphaproteobacteria</taxon>
        <taxon>Rickettsiales</taxon>
        <taxon>Rickettsiaceae</taxon>
        <taxon>Candidatus Megaera</taxon>
    </lineage>
</organism>
<keyword evidence="2 4" id="KW-0378">Hydrolase</keyword>
<dbReference type="SUPFAM" id="SSF52972">
    <property type="entry name" value="ITPase-like"/>
    <property type="match status" value="1"/>
</dbReference>
<proteinExistence type="inferred from homology"/>